<gene>
    <name evidence="2" type="ORF">Celaphus_00011828</name>
</gene>
<reference evidence="2 3" key="1">
    <citation type="journal article" date="2018" name="Mol. Genet. Genomics">
        <title>The red deer Cervus elaphus genome CerEla1.0: sequencing, annotating, genes, and chromosomes.</title>
        <authorList>
            <person name="Bana N.A."/>
            <person name="Nyiri A."/>
            <person name="Nagy J."/>
            <person name="Frank K."/>
            <person name="Nagy T."/>
            <person name="Steger V."/>
            <person name="Schiller M."/>
            <person name="Lakatos P."/>
            <person name="Sugar L."/>
            <person name="Horn P."/>
            <person name="Barta E."/>
            <person name="Orosz L."/>
        </authorList>
    </citation>
    <scope>NUCLEOTIDE SEQUENCE [LARGE SCALE GENOMIC DNA]</scope>
    <source>
        <strain evidence="2">Hungarian</strain>
    </source>
</reference>
<protein>
    <submittedName>
        <fullName evidence="2">Uncharacterized protein</fullName>
    </submittedName>
</protein>
<evidence type="ECO:0000313" key="2">
    <source>
        <dbReference type="EMBL" id="OWK16753.1"/>
    </source>
</evidence>
<feature type="compositionally biased region" description="Polar residues" evidence="1">
    <location>
        <begin position="1"/>
        <end position="33"/>
    </location>
</feature>
<keyword evidence="3" id="KW-1185">Reference proteome</keyword>
<dbReference type="EMBL" id="MKHE01000003">
    <property type="protein sequence ID" value="OWK16753.1"/>
    <property type="molecule type" value="Genomic_DNA"/>
</dbReference>
<organism evidence="2 3">
    <name type="scientific">Cervus elaphus hippelaphus</name>
    <name type="common">European red deer</name>
    <dbReference type="NCBI Taxonomy" id="46360"/>
    <lineage>
        <taxon>Eukaryota</taxon>
        <taxon>Metazoa</taxon>
        <taxon>Chordata</taxon>
        <taxon>Craniata</taxon>
        <taxon>Vertebrata</taxon>
        <taxon>Euteleostomi</taxon>
        <taxon>Mammalia</taxon>
        <taxon>Eutheria</taxon>
        <taxon>Laurasiatheria</taxon>
        <taxon>Artiodactyla</taxon>
        <taxon>Ruminantia</taxon>
        <taxon>Pecora</taxon>
        <taxon>Cervidae</taxon>
        <taxon>Cervinae</taxon>
        <taxon>Cervus</taxon>
    </lineage>
</organism>
<name>A0A212DES6_CEREH</name>
<proteinExistence type="predicted"/>
<evidence type="ECO:0000256" key="1">
    <source>
        <dbReference type="SAM" id="MobiDB-lite"/>
    </source>
</evidence>
<dbReference type="Proteomes" id="UP000242450">
    <property type="component" value="Chromosome 3"/>
</dbReference>
<accession>A0A212DES6</accession>
<dbReference type="AlphaFoldDB" id="A0A212DES6"/>
<evidence type="ECO:0000313" key="3">
    <source>
        <dbReference type="Proteomes" id="UP000242450"/>
    </source>
</evidence>
<feature type="non-terminal residue" evidence="2">
    <location>
        <position position="70"/>
    </location>
</feature>
<feature type="region of interest" description="Disordered" evidence="1">
    <location>
        <begin position="1"/>
        <end position="34"/>
    </location>
</feature>
<comment type="caution">
    <text evidence="2">The sequence shown here is derived from an EMBL/GenBank/DDBJ whole genome shotgun (WGS) entry which is preliminary data.</text>
</comment>
<sequence length="70" mass="8026">MISFQPALSNRHFSGQLAQAPQDQEQESPTIGSRNDYVLDSKELNFHLRKIKAWKGKQILLPHTLARVIK</sequence>